<feature type="region of interest" description="Disordered" evidence="1">
    <location>
        <begin position="196"/>
        <end position="234"/>
    </location>
</feature>
<feature type="region of interest" description="Disordered" evidence="1">
    <location>
        <begin position="53"/>
        <end position="90"/>
    </location>
</feature>
<proteinExistence type="predicted"/>
<feature type="non-terminal residue" evidence="2">
    <location>
        <position position="1"/>
    </location>
</feature>
<evidence type="ECO:0000313" key="2">
    <source>
        <dbReference type="EMBL" id="PMC61325.1"/>
    </source>
</evidence>
<sequence length="234" mass="26006">GVLRKAEAAAERVRAEVAQRLTVQAEADGAAYLGAVADEATARGRLATVGRFGRRKARTEQQAATERSQTLRGKVSQEWGTTPANPDRLPEWAGKVAANCAETDPRVTEVVETVDVATADRETMRKRHRQERTALLVSEYGAEHVQAARYGMRRTTNPDRQANDARNRAALLRSEADELRALPVSDAARRIEVKRAVQEQAREHAAQRKRQLHDSFERDPRRSDPSRDGPARGL</sequence>
<organism evidence="2 3">
    <name type="scientific">Corynebacterium xerosis</name>
    <dbReference type="NCBI Taxonomy" id="1725"/>
    <lineage>
        <taxon>Bacteria</taxon>
        <taxon>Bacillati</taxon>
        <taxon>Actinomycetota</taxon>
        <taxon>Actinomycetes</taxon>
        <taxon>Mycobacteriales</taxon>
        <taxon>Corynebacteriaceae</taxon>
        <taxon>Corynebacterium</taxon>
    </lineage>
</organism>
<evidence type="ECO:0000256" key="1">
    <source>
        <dbReference type="SAM" id="MobiDB-lite"/>
    </source>
</evidence>
<dbReference type="Proteomes" id="UP000235363">
    <property type="component" value="Unassembled WGS sequence"/>
</dbReference>
<feature type="compositionally biased region" description="Polar residues" evidence="1">
    <location>
        <begin position="60"/>
        <end position="71"/>
    </location>
</feature>
<dbReference type="EMBL" id="PNHF01000033">
    <property type="protein sequence ID" value="PMC61325.1"/>
    <property type="molecule type" value="Genomic_DNA"/>
</dbReference>
<name>A0A2N6SW75_9CORY</name>
<comment type="caution">
    <text evidence="2">The sequence shown here is derived from an EMBL/GenBank/DDBJ whole genome shotgun (WGS) entry which is preliminary data.</text>
</comment>
<protein>
    <submittedName>
        <fullName evidence="2">TrwC relaxase</fullName>
    </submittedName>
</protein>
<accession>A0A2N6SW75</accession>
<dbReference type="AlphaFoldDB" id="A0A2N6SW75"/>
<reference evidence="2 3" key="1">
    <citation type="submission" date="2017-09" db="EMBL/GenBank/DDBJ databases">
        <title>Bacterial strain isolated from the female urinary microbiota.</title>
        <authorList>
            <person name="Thomas-White K."/>
            <person name="Kumar N."/>
            <person name="Forster S."/>
            <person name="Putonti C."/>
            <person name="Lawley T."/>
            <person name="Wolfe A.J."/>
        </authorList>
    </citation>
    <scope>NUCLEOTIDE SEQUENCE [LARGE SCALE GENOMIC DNA]</scope>
    <source>
        <strain evidence="2 3">UMB0908</strain>
    </source>
</reference>
<evidence type="ECO:0000313" key="3">
    <source>
        <dbReference type="Proteomes" id="UP000235363"/>
    </source>
</evidence>
<gene>
    <name evidence="2" type="ORF">CJ204_11570</name>
</gene>